<protein>
    <recommendedName>
        <fullName evidence="9">Apolipoprotein N-acyltransferase</fullName>
        <shortName evidence="9">ALP N-acyltransferase</shortName>
        <ecNumber evidence="9">2.3.1.269</ecNumber>
    </recommendedName>
</protein>
<comment type="similarity">
    <text evidence="2 9">Belongs to the CN hydrolase family. Apolipoprotein N-acyltransferase subfamily.</text>
</comment>
<dbReference type="GO" id="GO:0016746">
    <property type="term" value="F:acyltransferase activity"/>
    <property type="evidence" value="ECO:0007669"/>
    <property type="project" value="UniProtKB-KW"/>
</dbReference>
<dbReference type="Pfam" id="PF20154">
    <property type="entry name" value="LNT_N"/>
    <property type="match status" value="1"/>
</dbReference>
<name>A0ABW4ZKD7_9SPHI</name>
<feature type="domain" description="CN hydrolase" evidence="10">
    <location>
        <begin position="232"/>
        <end position="497"/>
    </location>
</feature>
<keyword evidence="12" id="KW-1185">Reference proteome</keyword>
<comment type="caution">
    <text evidence="11">The sequence shown here is derived from an EMBL/GenBank/DDBJ whole genome shotgun (WGS) entry which is preliminary data.</text>
</comment>
<evidence type="ECO:0000256" key="9">
    <source>
        <dbReference type="HAMAP-Rule" id="MF_01148"/>
    </source>
</evidence>
<comment type="pathway">
    <text evidence="9">Protein modification; lipoprotein biosynthesis (N-acyl transfer).</text>
</comment>
<keyword evidence="6 9" id="KW-1133">Transmembrane helix</keyword>
<gene>
    <name evidence="9 11" type="primary">lnt</name>
    <name evidence="11" type="ORF">ACFSJU_06355</name>
</gene>
<evidence type="ECO:0000259" key="10">
    <source>
        <dbReference type="PROSITE" id="PS50263"/>
    </source>
</evidence>
<dbReference type="InterPro" id="IPR004563">
    <property type="entry name" value="Apolipo_AcylTrfase"/>
</dbReference>
<dbReference type="SUPFAM" id="SSF56317">
    <property type="entry name" value="Carbon-nitrogen hydrolase"/>
    <property type="match status" value="1"/>
</dbReference>
<dbReference type="RefSeq" id="WP_255898121.1">
    <property type="nucleotide sequence ID" value="NZ_JAFMZO010000001.1"/>
</dbReference>
<dbReference type="CDD" id="cd07571">
    <property type="entry name" value="ALP_N-acyl_transferase"/>
    <property type="match status" value="1"/>
</dbReference>
<comment type="function">
    <text evidence="9">Catalyzes the phospholipid dependent N-acylation of the N-terminal cysteine of apolipoprotein, the last step in lipoprotein maturation.</text>
</comment>
<dbReference type="HAMAP" id="MF_01148">
    <property type="entry name" value="Lnt"/>
    <property type="match status" value="1"/>
</dbReference>
<evidence type="ECO:0000313" key="12">
    <source>
        <dbReference type="Proteomes" id="UP001597387"/>
    </source>
</evidence>
<comment type="catalytic activity">
    <reaction evidence="9">
        <text>N-terminal S-1,2-diacyl-sn-glyceryl-L-cysteinyl-[lipoprotein] + a glycerophospholipid = N-acyl-S-1,2-diacyl-sn-glyceryl-L-cysteinyl-[lipoprotein] + a 2-acyl-sn-glycero-3-phospholipid + H(+)</text>
        <dbReference type="Rhea" id="RHEA:48228"/>
        <dbReference type="Rhea" id="RHEA-COMP:14681"/>
        <dbReference type="Rhea" id="RHEA-COMP:14684"/>
        <dbReference type="ChEBI" id="CHEBI:15378"/>
        <dbReference type="ChEBI" id="CHEBI:136912"/>
        <dbReference type="ChEBI" id="CHEBI:140656"/>
        <dbReference type="ChEBI" id="CHEBI:140657"/>
        <dbReference type="ChEBI" id="CHEBI:140660"/>
        <dbReference type="EC" id="2.3.1.269"/>
    </reaction>
</comment>
<dbReference type="EC" id="2.3.1.269" evidence="9"/>
<dbReference type="Pfam" id="PF00795">
    <property type="entry name" value="CN_hydrolase"/>
    <property type="match status" value="1"/>
</dbReference>
<feature type="transmembrane region" description="Helical" evidence="9">
    <location>
        <begin position="56"/>
        <end position="75"/>
    </location>
</feature>
<feature type="transmembrane region" description="Helical" evidence="9">
    <location>
        <begin position="198"/>
        <end position="217"/>
    </location>
</feature>
<evidence type="ECO:0000256" key="1">
    <source>
        <dbReference type="ARBA" id="ARBA00004651"/>
    </source>
</evidence>
<feature type="transmembrane region" description="Helical" evidence="9">
    <location>
        <begin position="81"/>
        <end position="107"/>
    </location>
</feature>
<reference evidence="12" key="1">
    <citation type="journal article" date="2019" name="Int. J. Syst. Evol. Microbiol.">
        <title>The Global Catalogue of Microorganisms (GCM) 10K type strain sequencing project: providing services to taxonomists for standard genome sequencing and annotation.</title>
        <authorList>
            <consortium name="The Broad Institute Genomics Platform"/>
            <consortium name="The Broad Institute Genome Sequencing Center for Infectious Disease"/>
            <person name="Wu L."/>
            <person name="Ma J."/>
        </authorList>
    </citation>
    <scope>NUCLEOTIDE SEQUENCE [LARGE SCALE GENOMIC DNA]</scope>
    <source>
        <strain evidence="12">KCTC 42217</strain>
    </source>
</reference>
<evidence type="ECO:0000256" key="6">
    <source>
        <dbReference type="ARBA" id="ARBA00022989"/>
    </source>
</evidence>
<keyword evidence="7 9" id="KW-0472">Membrane</keyword>
<dbReference type="PANTHER" id="PTHR38686">
    <property type="entry name" value="APOLIPOPROTEIN N-ACYLTRANSFERASE"/>
    <property type="match status" value="1"/>
</dbReference>
<evidence type="ECO:0000256" key="3">
    <source>
        <dbReference type="ARBA" id="ARBA00022475"/>
    </source>
</evidence>
<evidence type="ECO:0000256" key="2">
    <source>
        <dbReference type="ARBA" id="ARBA00010065"/>
    </source>
</evidence>
<proteinExistence type="inferred from homology"/>
<comment type="subcellular location">
    <subcellularLocation>
        <location evidence="1 9">Cell membrane</location>
        <topology evidence="1 9">Multi-pass membrane protein</topology>
    </subcellularLocation>
</comment>
<feature type="transmembrane region" description="Helical" evidence="9">
    <location>
        <begin position="167"/>
        <end position="186"/>
    </location>
</feature>
<evidence type="ECO:0000256" key="4">
    <source>
        <dbReference type="ARBA" id="ARBA00022679"/>
    </source>
</evidence>
<feature type="transmembrane region" description="Helical" evidence="9">
    <location>
        <begin position="27"/>
        <end position="44"/>
    </location>
</feature>
<evidence type="ECO:0000256" key="7">
    <source>
        <dbReference type="ARBA" id="ARBA00023136"/>
    </source>
</evidence>
<keyword evidence="3 9" id="KW-1003">Cell membrane</keyword>
<evidence type="ECO:0000256" key="5">
    <source>
        <dbReference type="ARBA" id="ARBA00022692"/>
    </source>
</evidence>
<keyword evidence="8 9" id="KW-0012">Acyltransferase</keyword>
<dbReference type="InterPro" id="IPR045378">
    <property type="entry name" value="LNT_N"/>
</dbReference>
<sequence length="539" mass="60897">MRNNYLLGITTAFTAWLAWPPVPYTSILLLIAFVPLLLAVENIIRSESTKKGKQVFAVSFFSFVIWNTSCIYWVFNSLNAVMPVAVAFMVSLIPFGLAALLMTIAFWLYYRLRMIKGRLLSYIGLISFWLGYEYLHQTWDLAFPWMNLGNGFSNFHQIVQWYEFTGVYGGSLWVLISNVLALEAYLALRIKSREAKKLIWAFSGVLALPILYSLTIYTNYQEKVNPSNIVVVQPNVDPYLKFGSPAAAQLQGLIRLSDSIGQPNTEYFIWPETAIPETADENNVRTDLNFQQVQNFLQKYPNANVLSGIESYLMYDSMSTATARYHAGSAKYYDRFNAAIQIENSARVQFYHKSKLVPGVEQTPFSSALGFMKPVFAAFGGSTGSYGRQDEPSVFYTQSGIGVAPVICYESIWGEYVSDYVDKGAQFIAIITNDGWWGNTSGKDQHLAYAKLRSIETRRWIARSANTGISAFINQRGDITRRSGWWHATALKENINLNDELTFYTRHGDYIAIAACILSGAFLALLVLNLIQRPKRSLK</sequence>
<dbReference type="InterPro" id="IPR003010">
    <property type="entry name" value="C-N_Hydrolase"/>
</dbReference>
<organism evidence="11 12">
    <name type="scientific">Paradesertivirga mongoliensis</name>
    <dbReference type="NCBI Taxonomy" id="2100740"/>
    <lineage>
        <taxon>Bacteria</taxon>
        <taxon>Pseudomonadati</taxon>
        <taxon>Bacteroidota</taxon>
        <taxon>Sphingobacteriia</taxon>
        <taxon>Sphingobacteriales</taxon>
        <taxon>Sphingobacteriaceae</taxon>
        <taxon>Paradesertivirga</taxon>
    </lineage>
</organism>
<keyword evidence="4 9" id="KW-0808">Transferase</keyword>
<dbReference type="Gene3D" id="3.60.110.10">
    <property type="entry name" value="Carbon-nitrogen hydrolase"/>
    <property type="match status" value="1"/>
</dbReference>
<accession>A0ABW4ZKD7</accession>
<keyword evidence="5 9" id="KW-0812">Transmembrane</keyword>
<dbReference type="PROSITE" id="PS50263">
    <property type="entry name" value="CN_HYDROLASE"/>
    <property type="match status" value="1"/>
</dbReference>
<evidence type="ECO:0000256" key="8">
    <source>
        <dbReference type="ARBA" id="ARBA00023315"/>
    </source>
</evidence>
<evidence type="ECO:0000313" key="11">
    <source>
        <dbReference type="EMBL" id="MFD2162007.1"/>
    </source>
</evidence>
<dbReference type="NCBIfam" id="TIGR00546">
    <property type="entry name" value="lnt"/>
    <property type="match status" value="1"/>
</dbReference>
<dbReference type="Proteomes" id="UP001597387">
    <property type="component" value="Unassembled WGS sequence"/>
</dbReference>
<feature type="transmembrane region" description="Helical" evidence="9">
    <location>
        <begin position="119"/>
        <end position="135"/>
    </location>
</feature>
<feature type="transmembrane region" description="Helical" evidence="9">
    <location>
        <begin position="510"/>
        <end position="531"/>
    </location>
</feature>
<dbReference type="InterPro" id="IPR036526">
    <property type="entry name" value="C-N_Hydrolase_sf"/>
</dbReference>
<dbReference type="PANTHER" id="PTHR38686:SF1">
    <property type="entry name" value="APOLIPOPROTEIN N-ACYLTRANSFERASE"/>
    <property type="match status" value="1"/>
</dbReference>
<dbReference type="EMBL" id="JBHUHZ010000001">
    <property type="protein sequence ID" value="MFD2162007.1"/>
    <property type="molecule type" value="Genomic_DNA"/>
</dbReference>